<gene>
    <name evidence="1" type="ORF">maane_29</name>
</gene>
<evidence type="ECO:0000313" key="2">
    <source>
        <dbReference type="Proteomes" id="UP000501577"/>
    </source>
</evidence>
<reference evidence="1 2" key="1">
    <citation type="submission" date="2020-02" db="EMBL/GenBank/DDBJ databases">
        <authorList>
            <person name="Olsen N.S."/>
            <person name="Forero-Junco L."/>
            <person name="Kot W."/>
            <person name="Hansen L.H."/>
        </authorList>
    </citation>
    <scope>NUCLEOTIDE SEQUENCE [LARGE SCALE GENOMIC DNA]</scope>
</reference>
<keyword evidence="2" id="KW-1185">Reference proteome</keyword>
<evidence type="ECO:0000313" key="1">
    <source>
        <dbReference type="EMBL" id="QIO03436.1"/>
    </source>
</evidence>
<sequence length="184" mass="20318">MSSNIQLTLSSLIPAFRSNLENLRIVRDRLQNLAIQLGYVEAPTAVKDDSAGPTNLIEAYDDVGRETNGIIRSIEDYTVFIENATGSAYHPNSGEEQHSALTTEAIMRIKKIGASPLTGTIFQGTLNTKTSMWVGEKTDVTNDCVAATAEHMRHIKKDYCFPTKDGKFLVLSAEVHDTLPDRFK</sequence>
<accession>A0A6G8RPX1</accession>
<name>A0A6G8RPX1_9CAUD</name>
<dbReference type="EMBL" id="MT074480">
    <property type="protein sequence ID" value="QIO03436.1"/>
    <property type="molecule type" value="Genomic_DNA"/>
</dbReference>
<organism evidence="1 2">
    <name type="scientific">Salmonella phage maane</name>
    <dbReference type="NCBI Taxonomy" id="2713304"/>
    <lineage>
        <taxon>Viruses</taxon>
        <taxon>Duplodnaviria</taxon>
        <taxon>Heunggongvirae</taxon>
        <taxon>Uroviricota</taxon>
        <taxon>Caudoviricetes</taxon>
        <taxon>Pantevenvirales</taxon>
        <taxon>Ackermannviridae</taxon>
        <taxon>Cvivirinae</taxon>
        <taxon>Kuttervirus</taxon>
        <taxon>Kuttervirus maane</taxon>
    </lineage>
</organism>
<dbReference type="InterPro" id="IPR055869">
    <property type="entry name" value="DUF7446"/>
</dbReference>
<dbReference type="Pfam" id="PF24233">
    <property type="entry name" value="DUF7446"/>
    <property type="match status" value="1"/>
</dbReference>
<proteinExistence type="predicted"/>
<dbReference type="Proteomes" id="UP000501577">
    <property type="component" value="Segment"/>
</dbReference>
<protein>
    <submittedName>
        <fullName evidence="1">Uncharacterized protein</fullName>
    </submittedName>
</protein>